<dbReference type="RefSeq" id="WP_196147068.1">
    <property type="nucleotide sequence ID" value="NZ_JADMLG010000001.1"/>
</dbReference>
<feature type="transmembrane region" description="Helical" evidence="1">
    <location>
        <begin position="121"/>
        <end position="141"/>
    </location>
</feature>
<keyword evidence="1" id="KW-0472">Membrane</keyword>
<reference evidence="2" key="1">
    <citation type="submission" date="2020-11" db="EMBL/GenBank/DDBJ databases">
        <title>Nocardia NEAU-351.nov., a novel actinomycete isolated from the cow dung.</title>
        <authorList>
            <person name="Zhang X."/>
        </authorList>
    </citation>
    <scope>NUCLEOTIDE SEQUENCE</scope>
    <source>
        <strain evidence="2">NEAU-351</strain>
    </source>
</reference>
<protein>
    <submittedName>
        <fullName evidence="2">Uncharacterized protein</fullName>
    </submittedName>
</protein>
<sequence>MILTWLAQAPTPAETAVETSWAWKDLGPYAVAIGTLCAAIIAGLFLRQNLWKTPYERLELLTKARADWPDSDPDGLASVERSIAFALEQIRRKEGGKAHPAPPPLVREAEQQVARASRRTFVEVIGSFGAVTAIVGFMSWIDPEGFGVGGALYVFVVVLGAPMLYYFVEGVRSWGLQYLRRGNPIDPDRR</sequence>
<comment type="caution">
    <text evidence="2">The sequence shown here is derived from an EMBL/GenBank/DDBJ whole genome shotgun (WGS) entry which is preliminary data.</text>
</comment>
<name>A0A931I4G0_9NOCA</name>
<evidence type="ECO:0000256" key="1">
    <source>
        <dbReference type="SAM" id="Phobius"/>
    </source>
</evidence>
<feature type="transmembrane region" description="Helical" evidence="1">
    <location>
        <begin position="147"/>
        <end position="168"/>
    </location>
</feature>
<keyword evidence="1" id="KW-1133">Transmembrane helix</keyword>
<organism evidence="2 3">
    <name type="scientific">Nocardia bovistercoris</name>
    <dbReference type="NCBI Taxonomy" id="2785916"/>
    <lineage>
        <taxon>Bacteria</taxon>
        <taxon>Bacillati</taxon>
        <taxon>Actinomycetota</taxon>
        <taxon>Actinomycetes</taxon>
        <taxon>Mycobacteriales</taxon>
        <taxon>Nocardiaceae</taxon>
        <taxon>Nocardia</taxon>
    </lineage>
</organism>
<keyword evidence="3" id="KW-1185">Reference proteome</keyword>
<evidence type="ECO:0000313" key="2">
    <source>
        <dbReference type="EMBL" id="MBH0774689.1"/>
    </source>
</evidence>
<dbReference type="Proteomes" id="UP000655751">
    <property type="component" value="Unassembled WGS sequence"/>
</dbReference>
<keyword evidence="1" id="KW-0812">Transmembrane</keyword>
<feature type="transmembrane region" description="Helical" evidence="1">
    <location>
        <begin position="26"/>
        <end position="46"/>
    </location>
</feature>
<dbReference type="AlphaFoldDB" id="A0A931I4G0"/>
<accession>A0A931I4G0</accession>
<evidence type="ECO:0000313" key="3">
    <source>
        <dbReference type="Proteomes" id="UP000655751"/>
    </source>
</evidence>
<dbReference type="EMBL" id="JADMLG010000001">
    <property type="protein sequence ID" value="MBH0774689.1"/>
    <property type="molecule type" value="Genomic_DNA"/>
</dbReference>
<proteinExistence type="predicted"/>
<gene>
    <name evidence="2" type="ORF">IT779_00110</name>
</gene>